<evidence type="ECO:0000256" key="2">
    <source>
        <dbReference type="ARBA" id="ARBA00022617"/>
    </source>
</evidence>
<evidence type="ECO:0000256" key="6">
    <source>
        <dbReference type="PROSITE-ProRule" id="PRU00433"/>
    </source>
</evidence>
<feature type="compositionally biased region" description="Low complexity" evidence="7">
    <location>
        <begin position="170"/>
        <end position="188"/>
    </location>
</feature>
<keyword evidence="2 6" id="KW-0349">Heme</keyword>
<evidence type="ECO:0000256" key="3">
    <source>
        <dbReference type="ARBA" id="ARBA00022723"/>
    </source>
</evidence>
<dbReference type="InterPro" id="IPR036909">
    <property type="entry name" value="Cyt_c-like_dom_sf"/>
</dbReference>
<accession>A0A1M4W636</accession>
<dbReference type="PROSITE" id="PS51007">
    <property type="entry name" value="CYTC"/>
    <property type="match status" value="2"/>
</dbReference>
<name>A0A1M4W636_9GAMM</name>
<dbReference type="Pfam" id="PF00034">
    <property type="entry name" value="Cytochrom_C"/>
    <property type="match status" value="1"/>
</dbReference>
<dbReference type="PANTHER" id="PTHR40942:SF4">
    <property type="entry name" value="CYTOCHROME C5"/>
    <property type="match status" value="1"/>
</dbReference>
<evidence type="ECO:0000313" key="10">
    <source>
        <dbReference type="Proteomes" id="UP000184346"/>
    </source>
</evidence>
<dbReference type="GO" id="GO:0020037">
    <property type="term" value="F:heme binding"/>
    <property type="evidence" value="ECO:0007669"/>
    <property type="project" value="InterPro"/>
</dbReference>
<dbReference type="RefSeq" id="WP_245791852.1">
    <property type="nucleotide sequence ID" value="NZ_FQUJ01000004.1"/>
</dbReference>
<keyword evidence="5 6" id="KW-0408">Iron</keyword>
<feature type="compositionally biased region" description="Low complexity" evidence="7">
    <location>
        <begin position="125"/>
        <end position="157"/>
    </location>
</feature>
<feature type="region of interest" description="Disordered" evidence="7">
    <location>
        <begin position="125"/>
        <end position="190"/>
    </location>
</feature>
<evidence type="ECO:0000256" key="7">
    <source>
        <dbReference type="SAM" id="MobiDB-lite"/>
    </source>
</evidence>
<dbReference type="InterPro" id="IPR009056">
    <property type="entry name" value="Cyt_c-like_dom"/>
</dbReference>
<organism evidence="9 10">
    <name type="scientific">Modicisalibacter ilicicola DSM 19980</name>
    <dbReference type="NCBI Taxonomy" id="1121942"/>
    <lineage>
        <taxon>Bacteria</taxon>
        <taxon>Pseudomonadati</taxon>
        <taxon>Pseudomonadota</taxon>
        <taxon>Gammaproteobacteria</taxon>
        <taxon>Oceanospirillales</taxon>
        <taxon>Halomonadaceae</taxon>
        <taxon>Modicisalibacter</taxon>
    </lineage>
</organism>
<evidence type="ECO:0000256" key="4">
    <source>
        <dbReference type="ARBA" id="ARBA00022982"/>
    </source>
</evidence>
<dbReference type="STRING" id="1121942.SAMN02745148_01093"/>
<dbReference type="InterPro" id="IPR002323">
    <property type="entry name" value="Cyt_CIE"/>
</dbReference>
<feature type="domain" description="Cytochrome c" evidence="8">
    <location>
        <begin position="182"/>
        <end position="269"/>
    </location>
</feature>
<dbReference type="AlphaFoldDB" id="A0A1M4W636"/>
<dbReference type="GO" id="GO:0005506">
    <property type="term" value="F:iron ion binding"/>
    <property type="evidence" value="ECO:0007669"/>
    <property type="project" value="InterPro"/>
</dbReference>
<dbReference type="SUPFAM" id="SSF46626">
    <property type="entry name" value="Cytochrome c"/>
    <property type="match status" value="2"/>
</dbReference>
<dbReference type="GO" id="GO:0009055">
    <property type="term" value="F:electron transfer activity"/>
    <property type="evidence" value="ECO:0007669"/>
    <property type="project" value="InterPro"/>
</dbReference>
<gene>
    <name evidence="9" type="ORF">SAMN02745148_01093</name>
</gene>
<evidence type="ECO:0000256" key="1">
    <source>
        <dbReference type="ARBA" id="ARBA00022448"/>
    </source>
</evidence>
<evidence type="ECO:0000256" key="5">
    <source>
        <dbReference type="ARBA" id="ARBA00023004"/>
    </source>
</evidence>
<dbReference type="EMBL" id="FQUJ01000004">
    <property type="protein sequence ID" value="SHE76744.1"/>
    <property type="molecule type" value="Genomic_DNA"/>
</dbReference>
<dbReference type="Pfam" id="PF13442">
    <property type="entry name" value="Cytochrome_CBB3"/>
    <property type="match status" value="1"/>
</dbReference>
<keyword evidence="1" id="KW-0813">Transport</keyword>
<keyword evidence="3 6" id="KW-0479">Metal-binding</keyword>
<protein>
    <submittedName>
        <fullName evidence="9">Cytochrome c</fullName>
    </submittedName>
</protein>
<keyword evidence="10" id="KW-1185">Reference proteome</keyword>
<evidence type="ECO:0000313" key="9">
    <source>
        <dbReference type="EMBL" id="SHE76744.1"/>
    </source>
</evidence>
<evidence type="ECO:0000259" key="8">
    <source>
        <dbReference type="PROSITE" id="PS51007"/>
    </source>
</evidence>
<dbReference type="Gene3D" id="1.10.760.10">
    <property type="entry name" value="Cytochrome c-like domain"/>
    <property type="match status" value="2"/>
</dbReference>
<dbReference type="PRINTS" id="PR00607">
    <property type="entry name" value="CYTCHROMECIE"/>
</dbReference>
<reference evidence="9 10" key="1">
    <citation type="submission" date="2016-11" db="EMBL/GenBank/DDBJ databases">
        <authorList>
            <person name="Jaros S."/>
            <person name="Januszkiewicz K."/>
            <person name="Wedrychowicz H."/>
        </authorList>
    </citation>
    <scope>NUCLEOTIDE SEQUENCE [LARGE SCALE GENOMIC DNA]</scope>
    <source>
        <strain evidence="9 10">DSM 19980</strain>
    </source>
</reference>
<sequence>MSKEAIAERLKPVGELCLQGDDCGSGSPAAAAASGGGDSGGKSGEEIYNSVCMACHETGAAGAPVRSDEAAWSERTSKGFDTLLAHSINGFNAMPARGGNPNLSDEEMHAATAYLLEPVMDVPAQGSGEQAASDGGEASGEGQEAASADAGQQEQQAMAQNDAGGDQEGANADQGGAAETAAAGNDGASDLPGADKIGSCVACHGQDGMGTAPMYPNLAGQNAAYMESALKAYRAGERQGGMSAVMTPMASSLSDEDITDIAEYYSQQTP</sequence>
<proteinExistence type="predicted"/>
<keyword evidence="4" id="KW-0249">Electron transport</keyword>
<feature type="domain" description="Cytochrome c" evidence="8">
    <location>
        <begin position="39"/>
        <end position="119"/>
    </location>
</feature>
<dbReference type="PANTHER" id="PTHR40942">
    <property type="match status" value="1"/>
</dbReference>
<dbReference type="Proteomes" id="UP000184346">
    <property type="component" value="Unassembled WGS sequence"/>
</dbReference>